<protein>
    <submittedName>
        <fullName evidence="2">Uncharacterized protein</fullName>
    </submittedName>
</protein>
<keyword evidence="1" id="KW-1133">Transmembrane helix</keyword>
<keyword evidence="1" id="KW-0472">Membrane</keyword>
<feature type="transmembrane region" description="Helical" evidence="1">
    <location>
        <begin position="177"/>
        <end position="198"/>
    </location>
</feature>
<dbReference type="Proteomes" id="UP000245207">
    <property type="component" value="Unassembled WGS sequence"/>
</dbReference>
<evidence type="ECO:0000256" key="1">
    <source>
        <dbReference type="SAM" id="Phobius"/>
    </source>
</evidence>
<keyword evidence="1" id="KW-0812">Transmembrane</keyword>
<evidence type="ECO:0000313" key="2">
    <source>
        <dbReference type="EMBL" id="PWA83062.1"/>
    </source>
</evidence>
<proteinExistence type="predicted"/>
<keyword evidence="3" id="KW-1185">Reference proteome</keyword>
<gene>
    <name evidence="2" type="ORF">CTI12_AA171530</name>
</gene>
<dbReference type="AlphaFoldDB" id="A0A2U1PBD2"/>
<sequence>MRGERDIRQICKRVLGDWSISRGNESVMAGYGKAISQFIRRLLERYLGEDGGGQLSLFLSLWYAGAFEIADAAARGSSKFRGGYTVEMRVTGNSDKAVSWTKGPPVGGNTLRAFFVSDKEVKCFIPGIGRPYSKLLQRRCCLDLGIGFIPLIVVSEWPGYTRRRTNSSAVYVSKNLLSFLFIAVGLNFCIKLGILSTFPIETPVSTTKTD</sequence>
<organism evidence="2 3">
    <name type="scientific">Artemisia annua</name>
    <name type="common">Sweet wormwood</name>
    <dbReference type="NCBI Taxonomy" id="35608"/>
    <lineage>
        <taxon>Eukaryota</taxon>
        <taxon>Viridiplantae</taxon>
        <taxon>Streptophyta</taxon>
        <taxon>Embryophyta</taxon>
        <taxon>Tracheophyta</taxon>
        <taxon>Spermatophyta</taxon>
        <taxon>Magnoliopsida</taxon>
        <taxon>eudicotyledons</taxon>
        <taxon>Gunneridae</taxon>
        <taxon>Pentapetalae</taxon>
        <taxon>asterids</taxon>
        <taxon>campanulids</taxon>
        <taxon>Asterales</taxon>
        <taxon>Asteraceae</taxon>
        <taxon>Asteroideae</taxon>
        <taxon>Anthemideae</taxon>
        <taxon>Artemisiinae</taxon>
        <taxon>Artemisia</taxon>
    </lineage>
</organism>
<reference evidence="2 3" key="1">
    <citation type="journal article" date="2018" name="Mol. Plant">
        <title>The genome of Artemisia annua provides insight into the evolution of Asteraceae family and artemisinin biosynthesis.</title>
        <authorList>
            <person name="Shen Q."/>
            <person name="Zhang L."/>
            <person name="Liao Z."/>
            <person name="Wang S."/>
            <person name="Yan T."/>
            <person name="Shi P."/>
            <person name="Liu M."/>
            <person name="Fu X."/>
            <person name="Pan Q."/>
            <person name="Wang Y."/>
            <person name="Lv Z."/>
            <person name="Lu X."/>
            <person name="Zhang F."/>
            <person name="Jiang W."/>
            <person name="Ma Y."/>
            <person name="Chen M."/>
            <person name="Hao X."/>
            <person name="Li L."/>
            <person name="Tang Y."/>
            <person name="Lv G."/>
            <person name="Zhou Y."/>
            <person name="Sun X."/>
            <person name="Brodelius P.E."/>
            <person name="Rose J.K.C."/>
            <person name="Tang K."/>
        </authorList>
    </citation>
    <scope>NUCLEOTIDE SEQUENCE [LARGE SCALE GENOMIC DNA]</scope>
    <source>
        <strain evidence="3">cv. Huhao1</strain>
        <tissue evidence="2">Leaf</tissue>
    </source>
</reference>
<evidence type="ECO:0000313" key="3">
    <source>
        <dbReference type="Proteomes" id="UP000245207"/>
    </source>
</evidence>
<comment type="caution">
    <text evidence="2">The sequence shown here is derived from an EMBL/GenBank/DDBJ whole genome shotgun (WGS) entry which is preliminary data.</text>
</comment>
<name>A0A2U1PBD2_ARTAN</name>
<dbReference type="EMBL" id="PKPP01001397">
    <property type="protein sequence ID" value="PWA83062.1"/>
    <property type="molecule type" value="Genomic_DNA"/>
</dbReference>
<accession>A0A2U1PBD2</accession>